<sequence>MLRLPRRRHAVSTTVTAMGTAAAVALAGTSVAFAEEEVESQSNSADSVTISVSNITDLHGHLSNGLSKSEEGAVTPKAGDEMGVALLQSLIKRVNEG</sequence>
<feature type="chain" id="PRO_5044497558" description="Bifunctional metallophosphatase/5'-nucleotidase" evidence="1">
    <location>
        <begin position="35"/>
        <end position="97"/>
    </location>
</feature>
<accession>A0AB73B4E5</accession>
<dbReference type="RefSeq" id="WP_232315898.1">
    <property type="nucleotide sequence ID" value="NZ_BJNB01000002.1"/>
</dbReference>
<dbReference type="Proteomes" id="UP000315353">
    <property type="component" value="Unassembled WGS sequence"/>
</dbReference>
<organism evidence="2 3">
    <name type="scientific">Corynebacterium flavescens</name>
    <dbReference type="NCBI Taxonomy" id="28028"/>
    <lineage>
        <taxon>Bacteria</taxon>
        <taxon>Bacillati</taxon>
        <taxon>Actinomycetota</taxon>
        <taxon>Actinomycetes</taxon>
        <taxon>Mycobacteriales</taxon>
        <taxon>Corynebacteriaceae</taxon>
        <taxon>Corynebacterium</taxon>
    </lineage>
</organism>
<dbReference type="GeneID" id="82881634"/>
<protein>
    <recommendedName>
        <fullName evidence="4">Bifunctional metallophosphatase/5'-nucleotidase</fullName>
    </recommendedName>
</protein>
<name>A0AB73B4E5_CORFL</name>
<dbReference type="EMBL" id="BJNB01000002">
    <property type="protein sequence ID" value="GEB96776.1"/>
    <property type="molecule type" value="Genomic_DNA"/>
</dbReference>
<proteinExistence type="predicted"/>
<dbReference type="AlphaFoldDB" id="A0AB73B4E5"/>
<evidence type="ECO:0000313" key="3">
    <source>
        <dbReference type="Proteomes" id="UP000315353"/>
    </source>
</evidence>
<feature type="signal peptide" evidence="1">
    <location>
        <begin position="1"/>
        <end position="34"/>
    </location>
</feature>
<evidence type="ECO:0008006" key="4">
    <source>
        <dbReference type="Google" id="ProtNLM"/>
    </source>
</evidence>
<evidence type="ECO:0000256" key="1">
    <source>
        <dbReference type="SAM" id="SignalP"/>
    </source>
</evidence>
<reference evidence="2 3" key="1">
    <citation type="submission" date="2019-06" db="EMBL/GenBank/DDBJ databases">
        <title>Whole genome shotgun sequence of Corynebacterium flavescens NBRC 14136.</title>
        <authorList>
            <person name="Hosoyama A."/>
            <person name="Uohara A."/>
            <person name="Ohji S."/>
            <person name="Ichikawa N."/>
        </authorList>
    </citation>
    <scope>NUCLEOTIDE SEQUENCE [LARGE SCALE GENOMIC DNA]</scope>
    <source>
        <strain evidence="2 3">NBRC 14136</strain>
    </source>
</reference>
<comment type="caution">
    <text evidence="2">The sequence shown here is derived from an EMBL/GenBank/DDBJ whole genome shotgun (WGS) entry which is preliminary data.</text>
</comment>
<keyword evidence="1" id="KW-0732">Signal</keyword>
<evidence type="ECO:0000313" key="2">
    <source>
        <dbReference type="EMBL" id="GEB96776.1"/>
    </source>
</evidence>
<gene>
    <name evidence="2" type="ORF">CFL01nite_02710</name>
</gene>